<evidence type="ECO:0000313" key="4">
    <source>
        <dbReference type="Proteomes" id="UP000075714"/>
    </source>
</evidence>
<evidence type="ECO:0000313" key="3">
    <source>
        <dbReference type="EMBL" id="KXZ54377.1"/>
    </source>
</evidence>
<proteinExistence type="predicted"/>
<dbReference type="Proteomes" id="UP000075714">
    <property type="component" value="Unassembled WGS sequence"/>
</dbReference>
<name>A0A150GWW7_GONPE</name>
<feature type="compositionally biased region" description="Low complexity" evidence="1">
    <location>
        <begin position="353"/>
        <end position="368"/>
    </location>
</feature>
<dbReference type="Gene3D" id="3.40.50.1820">
    <property type="entry name" value="alpha/beta hydrolase"/>
    <property type="match status" value="1"/>
</dbReference>
<dbReference type="PANTHER" id="PTHR11614">
    <property type="entry name" value="PHOSPHOLIPASE-RELATED"/>
    <property type="match status" value="1"/>
</dbReference>
<dbReference type="EMBL" id="LSYV01000006">
    <property type="protein sequence ID" value="KXZ54377.1"/>
    <property type="molecule type" value="Genomic_DNA"/>
</dbReference>
<protein>
    <recommendedName>
        <fullName evidence="2">Serine aminopeptidase S33 domain-containing protein</fullName>
    </recommendedName>
</protein>
<evidence type="ECO:0000256" key="1">
    <source>
        <dbReference type="SAM" id="MobiDB-lite"/>
    </source>
</evidence>
<keyword evidence="4" id="KW-1185">Reference proteome</keyword>
<dbReference type="InterPro" id="IPR051044">
    <property type="entry name" value="MAG_DAG_Lipase"/>
</dbReference>
<dbReference type="InterPro" id="IPR022742">
    <property type="entry name" value="Hydrolase_4"/>
</dbReference>
<feature type="domain" description="Serine aminopeptidase S33" evidence="2">
    <location>
        <begin position="91"/>
        <end position="294"/>
    </location>
</feature>
<accession>A0A150GWW7</accession>
<feature type="region of interest" description="Disordered" evidence="1">
    <location>
        <begin position="325"/>
        <end position="443"/>
    </location>
</feature>
<sequence length="536" mass="55832">MGSCLSKSSVAPNQVAPEFDSETDYLGANGYKRPLKGKSGDDLCAYFWPADENVPLKGIVQLSHGSAAYTCFDFLKFQAPGQPNVYEGSWVASLNRAGFAVCGLDAAGYGRSKGPRTAVGRMQDHVDNLLLLADSLSDHGGAAFPPGRPYFLLGHSLGGLVATLAAVQQPNRFSGLVLLSPTLSLEHLSQGGKDAKAALTERPVPWIFEAWEKDPLVHDGGARSAAADDLLPSTEALCGEGGLEAVTSPLLIFQSSRDTHVEPDGAKKLHERATTTDKTLRWLDRQWHVLTKEEGWEELLEETVEWLAARALNHGALTRGVLSGTDEQPEAAQCASKELAPPAAEQEAEDQFPEGSPEGEAGLPGAAGEEAEASGEGDKGAEQEAEDADDGKAKAEEDGEGEGRDDADGAEDGKSNAGGEAAAPEAEPEPAGPVLTRSMSVLARSPDRVGAGGAAATGGLVGRGYSFSGKGGELSASAASGLSLLAPLPPLVPRRSLGTMPSELAAYGAFPARPLTARSRLPPLDSKMLLDKKPIA</sequence>
<organism evidence="3 4">
    <name type="scientific">Gonium pectorale</name>
    <name type="common">Green alga</name>
    <dbReference type="NCBI Taxonomy" id="33097"/>
    <lineage>
        <taxon>Eukaryota</taxon>
        <taxon>Viridiplantae</taxon>
        <taxon>Chlorophyta</taxon>
        <taxon>core chlorophytes</taxon>
        <taxon>Chlorophyceae</taxon>
        <taxon>CS clade</taxon>
        <taxon>Chlamydomonadales</taxon>
        <taxon>Volvocaceae</taxon>
        <taxon>Gonium</taxon>
    </lineage>
</organism>
<comment type="caution">
    <text evidence="3">The sequence shown here is derived from an EMBL/GenBank/DDBJ whole genome shotgun (WGS) entry which is preliminary data.</text>
</comment>
<dbReference type="SUPFAM" id="SSF53474">
    <property type="entry name" value="alpha/beta-Hydrolases"/>
    <property type="match status" value="1"/>
</dbReference>
<gene>
    <name evidence="3" type="ORF">GPECTOR_5g456</name>
</gene>
<feature type="compositionally biased region" description="Basic and acidic residues" evidence="1">
    <location>
        <begin position="390"/>
        <end position="414"/>
    </location>
</feature>
<evidence type="ECO:0000259" key="2">
    <source>
        <dbReference type="Pfam" id="PF12146"/>
    </source>
</evidence>
<dbReference type="InterPro" id="IPR000073">
    <property type="entry name" value="AB_hydrolase_1"/>
</dbReference>
<dbReference type="Pfam" id="PF12146">
    <property type="entry name" value="Hydrolase_4"/>
    <property type="match status" value="1"/>
</dbReference>
<dbReference type="AlphaFoldDB" id="A0A150GWW7"/>
<dbReference type="InterPro" id="IPR029058">
    <property type="entry name" value="AB_hydrolase_fold"/>
</dbReference>
<dbReference type="STRING" id="33097.A0A150GWW7"/>
<dbReference type="PRINTS" id="PR00111">
    <property type="entry name" value="ABHYDROLASE"/>
</dbReference>
<dbReference type="OrthoDB" id="2498029at2759"/>
<reference evidence="4" key="1">
    <citation type="journal article" date="2016" name="Nat. Commun.">
        <title>The Gonium pectorale genome demonstrates co-option of cell cycle regulation during the evolution of multicellularity.</title>
        <authorList>
            <person name="Hanschen E.R."/>
            <person name="Marriage T.N."/>
            <person name="Ferris P.J."/>
            <person name="Hamaji T."/>
            <person name="Toyoda A."/>
            <person name="Fujiyama A."/>
            <person name="Neme R."/>
            <person name="Noguchi H."/>
            <person name="Minakuchi Y."/>
            <person name="Suzuki M."/>
            <person name="Kawai-Toyooka H."/>
            <person name="Smith D.R."/>
            <person name="Sparks H."/>
            <person name="Anderson J."/>
            <person name="Bakaric R."/>
            <person name="Luria V."/>
            <person name="Karger A."/>
            <person name="Kirschner M.W."/>
            <person name="Durand P.M."/>
            <person name="Michod R.E."/>
            <person name="Nozaki H."/>
            <person name="Olson B.J."/>
        </authorList>
    </citation>
    <scope>NUCLEOTIDE SEQUENCE [LARGE SCALE GENOMIC DNA]</scope>
    <source>
        <strain evidence="4">NIES-2863</strain>
    </source>
</reference>